<name>I2GNJ1_9BACT</name>
<evidence type="ECO:0000313" key="2">
    <source>
        <dbReference type="EMBL" id="CCH55469.1"/>
    </source>
</evidence>
<sequence>MRCPFFIGWITVALLFGLTRPALGQTTAVLTGYVTDATSGKPMPFAHVYVNGSTRGAITDEKGFYTLAGVPLGTVEIAASFVGYQPATQKIRFNNTSPQKANFGLKVNEQTLNAVTVRGNIKQWERHLRQFKKQLFGEPFGGQCLRLMLFSYSMRNRQPTRIYTK</sequence>
<dbReference type="Gene3D" id="2.60.40.1120">
    <property type="entry name" value="Carboxypeptidase-like, regulatory domain"/>
    <property type="match status" value="1"/>
</dbReference>
<dbReference type="SUPFAM" id="SSF49464">
    <property type="entry name" value="Carboxypeptidase regulatory domain-like"/>
    <property type="match status" value="1"/>
</dbReference>
<accession>I2GNJ1</accession>
<feature type="signal peptide" evidence="1">
    <location>
        <begin position="1"/>
        <end position="24"/>
    </location>
</feature>
<evidence type="ECO:0000256" key="1">
    <source>
        <dbReference type="SAM" id="SignalP"/>
    </source>
</evidence>
<dbReference type="EMBL" id="CAIT01000009">
    <property type="protein sequence ID" value="CCH55469.1"/>
    <property type="molecule type" value="Genomic_DNA"/>
</dbReference>
<keyword evidence="1" id="KW-0732">Signal</keyword>
<dbReference type="AlphaFoldDB" id="I2GNJ1"/>
<evidence type="ECO:0008006" key="4">
    <source>
        <dbReference type="Google" id="ProtNLM"/>
    </source>
</evidence>
<comment type="caution">
    <text evidence="2">The sequence shown here is derived from an EMBL/GenBank/DDBJ whole genome shotgun (WGS) entry which is preliminary data.</text>
</comment>
<dbReference type="STRING" id="1185876.BN8_04728"/>
<evidence type="ECO:0000313" key="3">
    <source>
        <dbReference type="Proteomes" id="UP000009309"/>
    </source>
</evidence>
<dbReference type="eggNOG" id="COG2373">
    <property type="taxonomic scope" value="Bacteria"/>
</dbReference>
<organism evidence="2 3">
    <name type="scientific">Fibrisoma limi BUZ 3</name>
    <dbReference type="NCBI Taxonomy" id="1185876"/>
    <lineage>
        <taxon>Bacteria</taxon>
        <taxon>Pseudomonadati</taxon>
        <taxon>Bacteroidota</taxon>
        <taxon>Cytophagia</taxon>
        <taxon>Cytophagales</taxon>
        <taxon>Spirosomataceae</taxon>
        <taxon>Fibrisoma</taxon>
    </lineage>
</organism>
<dbReference type="Pfam" id="PF13715">
    <property type="entry name" value="CarbopepD_reg_2"/>
    <property type="match status" value="1"/>
</dbReference>
<gene>
    <name evidence="2" type="ORF">BN8_04728</name>
</gene>
<proteinExistence type="predicted"/>
<dbReference type="InterPro" id="IPR008969">
    <property type="entry name" value="CarboxyPept-like_regulatory"/>
</dbReference>
<reference evidence="2 3" key="1">
    <citation type="journal article" date="2012" name="J. Bacteriol.">
        <title>Genome Sequence of the Filamentous Bacterium Fibrisoma limi BUZ 3T.</title>
        <authorList>
            <person name="Filippini M."/>
            <person name="Qi W."/>
            <person name="Jaenicke S."/>
            <person name="Goesmann A."/>
            <person name="Smits T.H."/>
            <person name="Bagheri H.C."/>
        </authorList>
    </citation>
    <scope>NUCLEOTIDE SEQUENCE [LARGE SCALE GENOMIC DNA]</scope>
    <source>
        <strain evidence="3">BUZ 3T</strain>
    </source>
</reference>
<feature type="chain" id="PRO_5003660040" description="TonB-dependent receptor plug" evidence="1">
    <location>
        <begin position="25"/>
        <end position="165"/>
    </location>
</feature>
<keyword evidence="3" id="KW-1185">Reference proteome</keyword>
<dbReference type="Proteomes" id="UP000009309">
    <property type="component" value="Unassembled WGS sequence"/>
</dbReference>
<protein>
    <recommendedName>
        <fullName evidence="4">TonB-dependent receptor plug</fullName>
    </recommendedName>
</protein>
<dbReference type="RefSeq" id="WP_009284037.1">
    <property type="nucleotide sequence ID" value="NZ_CAIT01000009.1"/>
</dbReference>